<evidence type="ECO:0000256" key="2">
    <source>
        <dbReference type="ARBA" id="ARBA00022771"/>
    </source>
</evidence>
<keyword evidence="9" id="KW-1185">Reference proteome</keyword>
<organism evidence="8 9">
    <name type="scientific">Elysia chlorotica</name>
    <name type="common">Eastern emerald elysia</name>
    <name type="synonym">Sea slug</name>
    <dbReference type="NCBI Taxonomy" id="188477"/>
    <lineage>
        <taxon>Eukaryota</taxon>
        <taxon>Metazoa</taxon>
        <taxon>Spiralia</taxon>
        <taxon>Lophotrochozoa</taxon>
        <taxon>Mollusca</taxon>
        <taxon>Gastropoda</taxon>
        <taxon>Heterobranchia</taxon>
        <taxon>Euthyneura</taxon>
        <taxon>Panpulmonata</taxon>
        <taxon>Sacoglossa</taxon>
        <taxon>Placobranchoidea</taxon>
        <taxon>Plakobranchidae</taxon>
        <taxon>Elysia</taxon>
    </lineage>
</organism>
<gene>
    <name evidence="8" type="ORF">EGW08_020878</name>
</gene>
<dbReference type="EMBL" id="RQTK01001227">
    <property type="protein sequence ID" value="RUS71359.1"/>
    <property type="molecule type" value="Genomic_DNA"/>
</dbReference>
<dbReference type="GO" id="GO:0008270">
    <property type="term" value="F:zinc ion binding"/>
    <property type="evidence" value="ECO:0007669"/>
    <property type="project" value="UniProtKB-KW"/>
</dbReference>
<feature type="region of interest" description="Disordered" evidence="6">
    <location>
        <begin position="150"/>
        <end position="175"/>
    </location>
</feature>
<keyword evidence="1" id="KW-0479">Metal-binding</keyword>
<dbReference type="InterPro" id="IPR006612">
    <property type="entry name" value="THAP_Znf"/>
</dbReference>
<evidence type="ECO:0000313" key="9">
    <source>
        <dbReference type="Proteomes" id="UP000271974"/>
    </source>
</evidence>
<dbReference type="OrthoDB" id="10066342at2759"/>
<name>A0A433SQE5_ELYCH</name>
<keyword evidence="3" id="KW-0862">Zinc</keyword>
<evidence type="ECO:0000256" key="3">
    <source>
        <dbReference type="ARBA" id="ARBA00022833"/>
    </source>
</evidence>
<dbReference type="PROSITE" id="PS50950">
    <property type="entry name" value="ZF_THAP"/>
    <property type="match status" value="1"/>
</dbReference>
<evidence type="ECO:0000313" key="8">
    <source>
        <dbReference type="EMBL" id="RUS71359.1"/>
    </source>
</evidence>
<feature type="non-terminal residue" evidence="8">
    <location>
        <position position="1"/>
    </location>
</feature>
<dbReference type="STRING" id="188477.A0A433SQE5"/>
<sequence>HGVVAKLSLLSPAANLLKIQHQDKSANGRNTFEESMVYHCSFALCKNDSRHKHQPHMMGVRFHFFPHPVRNRDKCLRWVSACQRPKFTIEKVTRTMVVCSKHFIGGNGPTEDFPDPLPDNIIGFGTLSPFQMKTRSAVKKSQMPQLDFEIPSSSEQQTSLLPSPATPSFVSGFDV</sequence>
<dbReference type="Proteomes" id="UP000271974">
    <property type="component" value="Unassembled WGS sequence"/>
</dbReference>
<evidence type="ECO:0000259" key="7">
    <source>
        <dbReference type="PROSITE" id="PS50950"/>
    </source>
</evidence>
<accession>A0A433SQE5</accession>
<evidence type="ECO:0000256" key="4">
    <source>
        <dbReference type="ARBA" id="ARBA00023125"/>
    </source>
</evidence>
<feature type="non-terminal residue" evidence="8">
    <location>
        <position position="175"/>
    </location>
</feature>
<keyword evidence="2 5" id="KW-0863">Zinc-finger</keyword>
<comment type="caution">
    <text evidence="8">The sequence shown here is derived from an EMBL/GenBank/DDBJ whole genome shotgun (WGS) entry which is preliminary data.</text>
</comment>
<dbReference type="Pfam" id="PF05485">
    <property type="entry name" value="THAP"/>
    <property type="match status" value="1"/>
</dbReference>
<reference evidence="8 9" key="1">
    <citation type="submission" date="2019-01" db="EMBL/GenBank/DDBJ databases">
        <title>A draft genome assembly of the solar-powered sea slug Elysia chlorotica.</title>
        <authorList>
            <person name="Cai H."/>
            <person name="Li Q."/>
            <person name="Fang X."/>
            <person name="Li J."/>
            <person name="Curtis N.E."/>
            <person name="Altenburger A."/>
            <person name="Shibata T."/>
            <person name="Feng M."/>
            <person name="Maeda T."/>
            <person name="Schwartz J.A."/>
            <person name="Shigenobu S."/>
            <person name="Lundholm N."/>
            <person name="Nishiyama T."/>
            <person name="Yang H."/>
            <person name="Hasebe M."/>
            <person name="Li S."/>
            <person name="Pierce S.K."/>
            <person name="Wang J."/>
        </authorList>
    </citation>
    <scope>NUCLEOTIDE SEQUENCE [LARGE SCALE GENOMIC DNA]</scope>
    <source>
        <strain evidence="8">EC2010</strain>
        <tissue evidence="8">Whole organism of an adult</tissue>
    </source>
</reference>
<evidence type="ECO:0000256" key="5">
    <source>
        <dbReference type="PROSITE-ProRule" id="PRU00309"/>
    </source>
</evidence>
<keyword evidence="4 5" id="KW-0238">DNA-binding</keyword>
<feature type="compositionally biased region" description="Polar residues" evidence="6">
    <location>
        <begin position="151"/>
        <end position="169"/>
    </location>
</feature>
<dbReference type="SUPFAM" id="SSF57716">
    <property type="entry name" value="Glucocorticoid receptor-like (DNA-binding domain)"/>
    <property type="match status" value="1"/>
</dbReference>
<dbReference type="GO" id="GO:0003677">
    <property type="term" value="F:DNA binding"/>
    <property type="evidence" value="ECO:0007669"/>
    <property type="project" value="UniProtKB-UniRule"/>
</dbReference>
<protein>
    <recommendedName>
        <fullName evidence="7">THAP-type domain-containing protein</fullName>
    </recommendedName>
</protein>
<evidence type="ECO:0000256" key="6">
    <source>
        <dbReference type="SAM" id="MobiDB-lite"/>
    </source>
</evidence>
<evidence type="ECO:0000256" key="1">
    <source>
        <dbReference type="ARBA" id="ARBA00022723"/>
    </source>
</evidence>
<dbReference type="AlphaFoldDB" id="A0A433SQE5"/>
<proteinExistence type="predicted"/>
<feature type="domain" description="THAP-type" evidence="7">
    <location>
        <begin position="36"/>
        <end position="121"/>
    </location>
</feature>